<dbReference type="GO" id="GO:0001786">
    <property type="term" value="F:phosphatidylserine binding"/>
    <property type="evidence" value="ECO:0007669"/>
    <property type="project" value="TreeGrafter"/>
</dbReference>
<dbReference type="OrthoDB" id="37886at2759"/>
<dbReference type="FunFam" id="1.10.220.10:FF:000010">
    <property type="entry name" value="Annexin"/>
    <property type="match status" value="1"/>
</dbReference>
<dbReference type="PRINTS" id="PR00196">
    <property type="entry name" value="ANNEXIN"/>
</dbReference>
<dbReference type="InterPro" id="IPR037104">
    <property type="entry name" value="Annexin_sf"/>
</dbReference>
<proteinExistence type="inferred from homology"/>
<dbReference type="InterPro" id="IPR001464">
    <property type="entry name" value="Annexin"/>
</dbReference>
<dbReference type="Gene3D" id="1.10.220.10">
    <property type="entry name" value="Annexin"/>
    <property type="match status" value="4"/>
</dbReference>
<protein>
    <recommendedName>
        <fullName evidence="4">Annexin</fullName>
    </recommendedName>
</protein>
<comment type="domain">
    <text evidence="4">A pair of annexin repeats may form one binding site for calcium and phospholipid.</text>
</comment>
<evidence type="ECO:0000256" key="4">
    <source>
        <dbReference type="RuleBase" id="RU003540"/>
    </source>
</evidence>
<dbReference type="GO" id="GO:0043395">
    <property type="term" value="F:heparan sulfate proteoglycan binding"/>
    <property type="evidence" value="ECO:0007669"/>
    <property type="project" value="TreeGrafter"/>
</dbReference>
<evidence type="ECO:0000313" key="5">
    <source>
        <dbReference type="EMBL" id="CAD6188116.1"/>
    </source>
</evidence>
<dbReference type="InterPro" id="IPR018252">
    <property type="entry name" value="Annexin_repeat_CS"/>
</dbReference>
<dbReference type="SUPFAM" id="SSF47874">
    <property type="entry name" value="Annexin"/>
    <property type="match status" value="1"/>
</dbReference>
<comment type="similarity">
    <text evidence="1 4">Belongs to the annexin family.</text>
</comment>
<dbReference type="AlphaFoldDB" id="A0A8S1GWA8"/>
<dbReference type="GO" id="GO:0005886">
    <property type="term" value="C:plasma membrane"/>
    <property type="evidence" value="ECO:0007669"/>
    <property type="project" value="TreeGrafter"/>
</dbReference>
<evidence type="ECO:0000313" key="6">
    <source>
        <dbReference type="Proteomes" id="UP000835052"/>
    </source>
</evidence>
<organism evidence="5 6">
    <name type="scientific">Caenorhabditis auriculariae</name>
    <dbReference type="NCBI Taxonomy" id="2777116"/>
    <lineage>
        <taxon>Eukaryota</taxon>
        <taxon>Metazoa</taxon>
        <taxon>Ecdysozoa</taxon>
        <taxon>Nematoda</taxon>
        <taxon>Chromadorea</taxon>
        <taxon>Rhabditida</taxon>
        <taxon>Rhabditina</taxon>
        <taxon>Rhabditomorpha</taxon>
        <taxon>Rhabditoidea</taxon>
        <taxon>Rhabditidae</taxon>
        <taxon>Peloderinae</taxon>
        <taxon>Caenorhabditis</taxon>
    </lineage>
</organism>
<dbReference type="GO" id="GO:0005737">
    <property type="term" value="C:cytoplasm"/>
    <property type="evidence" value="ECO:0007669"/>
    <property type="project" value="TreeGrafter"/>
</dbReference>
<dbReference type="PROSITE" id="PS00223">
    <property type="entry name" value="ANNEXIN_1"/>
    <property type="match status" value="2"/>
</dbReference>
<name>A0A8S1GWA8_9PELO</name>
<dbReference type="FunFam" id="1.10.220.10:FF:000026">
    <property type="entry name" value="Annexin"/>
    <property type="match status" value="1"/>
</dbReference>
<dbReference type="PROSITE" id="PS51897">
    <property type="entry name" value="ANNEXIN_2"/>
    <property type="match status" value="3"/>
</dbReference>
<dbReference type="GO" id="GO:0005634">
    <property type="term" value="C:nucleus"/>
    <property type="evidence" value="ECO:0007669"/>
    <property type="project" value="TreeGrafter"/>
</dbReference>
<comment type="caution">
    <text evidence="5">The sequence shown here is derived from an EMBL/GenBank/DDBJ whole genome shotgun (WGS) entry which is preliminary data.</text>
</comment>
<dbReference type="EMBL" id="CAJGYM010000008">
    <property type="protein sequence ID" value="CAD6188116.1"/>
    <property type="molecule type" value="Genomic_DNA"/>
</dbReference>
<sequence>MATATIHYVSSFDEVTAAETLDRAIRAKDKLQVVEVLLRANNTQRQMIRTPYKTRYGRDMAEALKKQFSGDFEHFIVSLMHTPTKYDVLELHSAVKGLGTNENTLIEILTTRTNEEIEAIKNTYWTTYEKKLEDVIVGDTSGDFKKLLVVLLQARRDESHNVNHGFVASDATNMLKSLDKKSEVDKFDAFKILATASPTHVAEVLNQLERGSGKEATKLVEKEFSGDMKNLLLALIEVARNKARFLATQLHGATKGFGTRDKDLIRVIVGRSEVDLLQIQHEFQTLYGKSLADVVKNECKGEYRDGLLAVLRGNADRR</sequence>
<keyword evidence="2 4" id="KW-0677">Repeat</keyword>
<keyword evidence="3 4" id="KW-0041">Annexin</keyword>
<keyword evidence="4" id="KW-0111">Calcium/phospholipid-binding</keyword>
<dbReference type="GO" id="GO:0005544">
    <property type="term" value="F:calcium-dependent phospholipid binding"/>
    <property type="evidence" value="ECO:0007669"/>
    <property type="project" value="UniProtKB-KW"/>
</dbReference>
<dbReference type="GO" id="GO:0012506">
    <property type="term" value="C:vesicle membrane"/>
    <property type="evidence" value="ECO:0007669"/>
    <property type="project" value="TreeGrafter"/>
</dbReference>
<dbReference type="SMART" id="SM00335">
    <property type="entry name" value="ANX"/>
    <property type="match status" value="4"/>
</dbReference>
<dbReference type="PANTHER" id="PTHR10502:SF177">
    <property type="entry name" value="ANNEXIN B10"/>
    <property type="match status" value="1"/>
</dbReference>
<dbReference type="GO" id="GO:0005509">
    <property type="term" value="F:calcium ion binding"/>
    <property type="evidence" value="ECO:0007669"/>
    <property type="project" value="InterPro"/>
</dbReference>
<dbReference type="Proteomes" id="UP000835052">
    <property type="component" value="Unassembled WGS sequence"/>
</dbReference>
<keyword evidence="4" id="KW-0106">Calcium</keyword>
<accession>A0A8S1GWA8</accession>
<evidence type="ECO:0000256" key="3">
    <source>
        <dbReference type="ARBA" id="ARBA00023216"/>
    </source>
</evidence>
<dbReference type="Pfam" id="PF00191">
    <property type="entry name" value="Annexin"/>
    <property type="match status" value="4"/>
</dbReference>
<gene>
    <name evidence="5" type="ORF">CAUJ_LOCUS4035</name>
</gene>
<keyword evidence="6" id="KW-1185">Reference proteome</keyword>
<reference evidence="5" key="1">
    <citation type="submission" date="2020-10" db="EMBL/GenBank/DDBJ databases">
        <authorList>
            <person name="Kikuchi T."/>
        </authorList>
    </citation>
    <scope>NUCLEOTIDE SEQUENCE</scope>
    <source>
        <strain evidence="5">NKZ352</strain>
    </source>
</reference>
<dbReference type="InterPro" id="IPR018502">
    <property type="entry name" value="Annexin_repeat"/>
</dbReference>
<dbReference type="PANTHER" id="PTHR10502">
    <property type="entry name" value="ANNEXIN"/>
    <property type="match status" value="1"/>
</dbReference>
<evidence type="ECO:0000256" key="1">
    <source>
        <dbReference type="ARBA" id="ARBA00007831"/>
    </source>
</evidence>
<evidence type="ECO:0000256" key="2">
    <source>
        <dbReference type="ARBA" id="ARBA00022737"/>
    </source>
</evidence>